<dbReference type="Proteomes" id="UP000034333">
    <property type="component" value="Unassembled WGS sequence"/>
</dbReference>
<comment type="similarity">
    <text evidence="1">Belongs to the XseB family.</text>
</comment>
<dbReference type="STRING" id="1619036.US58_C0009G0003"/>
<evidence type="ECO:0000256" key="5">
    <source>
        <dbReference type="ARBA" id="ARBA00022839"/>
    </source>
</evidence>
<keyword evidence="5" id="KW-0269">Exonuclease</keyword>
<dbReference type="SUPFAM" id="SSF116842">
    <property type="entry name" value="XseB-like"/>
    <property type="match status" value="1"/>
</dbReference>
<organism evidence="7 8">
    <name type="scientific">Candidatus Magasanikbacteria bacterium GW2011_GWA2_37_8</name>
    <dbReference type="NCBI Taxonomy" id="1619036"/>
    <lineage>
        <taxon>Bacteria</taxon>
        <taxon>Candidatus Magasanikiibacteriota</taxon>
    </lineage>
</organism>
<keyword evidence="4" id="KW-0378">Hydrolase</keyword>
<keyword evidence="3" id="KW-0540">Nuclease</keyword>
<reference evidence="7 8" key="1">
    <citation type="journal article" date="2015" name="Nature">
        <title>rRNA introns, odd ribosomes, and small enigmatic genomes across a large radiation of phyla.</title>
        <authorList>
            <person name="Brown C.T."/>
            <person name="Hug L.A."/>
            <person name="Thomas B.C."/>
            <person name="Sharon I."/>
            <person name="Castelle C.J."/>
            <person name="Singh A."/>
            <person name="Wilkins M.J."/>
            <person name="Williams K.H."/>
            <person name="Banfield J.F."/>
        </authorList>
    </citation>
    <scope>NUCLEOTIDE SEQUENCE [LARGE SCALE GENOMIC DNA]</scope>
</reference>
<dbReference type="EMBL" id="LBTN01000009">
    <property type="protein sequence ID" value="KKQ40933.1"/>
    <property type="molecule type" value="Genomic_DNA"/>
</dbReference>
<protein>
    <recommendedName>
        <fullName evidence="6">Exodeoxyribonuclease VII small subunit</fullName>
        <ecNumber evidence="6">3.1.11.6</ecNumber>
    </recommendedName>
</protein>
<evidence type="ECO:0000256" key="2">
    <source>
        <dbReference type="ARBA" id="ARBA00022490"/>
    </source>
</evidence>
<accession>A0A0G0HCL8</accession>
<sequence length="63" mass="7516">MTIDKKFNFTKSYAELQKVVEWFEKDDVDLEEGIKKFEEGAALVRELKDYLGKMENKIKELKK</sequence>
<evidence type="ECO:0000256" key="6">
    <source>
        <dbReference type="NCBIfam" id="TIGR01280"/>
    </source>
</evidence>
<evidence type="ECO:0000313" key="7">
    <source>
        <dbReference type="EMBL" id="KKQ40933.1"/>
    </source>
</evidence>
<dbReference type="Gene3D" id="1.10.287.1040">
    <property type="entry name" value="Exonuclease VII, small subunit"/>
    <property type="match status" value="1"/>
</dbReference>
<gene>
    <name evidence="7" type="ORF">US58_C0009G0003</name>
</gene>
<evidence type="ECO:0000256" key="1">
    <source>
        <dbReference type="ARBA" id="ARBA00009998"/>
    </source>
</evidence>
<evidence type="ECO:0000256" key="3">
    <source>
        <dbReference type="ARBA" id="ARBA00022722"/>
    </source>
</evidence>
<dbReference type="GO" id="GO:0009318">
    <property type="term" value="C:exodeoxyribonuclease VII complex"/>
    <property type="evidence" value="ECO:0007669"/>
    <property type="project" value="UniProtKB-UniRule"/>
</dbReference>
<dbReference type="GO" id="GO:0008855">
    <property type="term" value="F:exodeoxyribonuclease VII activity"/>
    <property type="evidence" value="ECO:0007669"/>
    <property type="project" value="UniProtKB-UniRule"/>
</dbReference>
<name>A0A0G0HCL8_9BACT</name>
<dbReference type="NCBIfam" id="TIGR01280">
    <property type="entry name" value="xseB"/>
    <property type="match status" value="1"/>
</dbReference>
<dbReference type="InterPro" id="IPR003761">
    <property type="entry name" value="Exonuc_VII_S"/>
</dbReference>
<dbReference type="Pfam" id="PF02609">
    <property type="entry name" value="Exonuc_VII_S"/>
    <property type="match status" value="1"/>
</dbReference>
<evidence type="ECO:0000256" key="4">
    <source>
        <dbReference type="ARBA" id="ARBA00022801"/>
    </source>
</evidence>
<dbReference type="InterPro" id="IPR037004">
    <property type="entry name" value="Exonuc_VII_ssu_sf"/>
</dbReference>
<comment type="caution">
    <text evidence="7">The sequence shown here is derived from an EMBL/GenBank/DDBJ whole genome shotgun (WGS) entry which is preliminary data.</text>
</comment>
<keyword evidence="2" id="KW-0963">Cytoplasm</keyword>
<dbReference type="GO" id="GO:0006308">
    <property type="term" value="P:DNA catabolic process"/>
    <property type="evidence" value="ECO:0007669"/>
    <property type="project" value="UniProtKB-UniRule"/>
</dbReference>
<evidence type="ECO:0000313" key="8">
    <source>
        <dbReference type="Proteomes" id="UP000034333"/>
    </source>
</evidence>
<dbReference type="EC" id="3.1.11.6" evidence="6"/>
<dbReference type="AlphaFoldDB" id="A0A0G0HCL8"/>
<proteinExistence type="inferred from homology"/>